<gene>
    <name evidence="1" type="ORF">BN874_1940005</name>
</gene>
<dbReference type="OrthoDB" id="5504085at2"/>
<keyword evidence="2" id="KW-1185">Reference proteome</keyword>
<organism evidence="1 2">
    <name type="scientific">Candidatus Contendobacter odensis Run_B_J11</name>
    <dbReference type="NCBI Taxonomy" id="1400861"/>
    <lineage>
        <taxon>Bacteria</taxon>
        <taxon>Pseudomonadati</taxon>
        <taxon>Pseudomonadota</taxon>
        <taxon>Gammaproteobacteria</taxon>
        <taxon>Candidatus Competibacteraceae</taxon>
        <taxon>Candidatus Contendibacter</taxon>
    </lineage>
</organism>
<protein>
    <submittedName>
        <fullName evidence="1">Uncharacterized protein</fullName>
    </submittedName>
</protein>
<dbReference type="Proteomes" id="UP000019184">
    <property type="component" value="Unassembled WGS sequence"/>
</dbReference>
<evidence type="ECO:0000313" key="2">
    <source>
        <dbReference type="Proteomes" id="UP000019184"/>
    </source>
</evidence>
<dbReference type="RefSeq" id="WP_051497592.1">
    <property type="nucleotide sequence ID" value="NZ_CBTK010000106.1"/>
</dbReference>
<reference evidence="1 2" key="1">
    <citation type="journal article" date="2014" name="ISME J.">
        <title>Candidatus Competibacter-lineage genomes retrieved from metagenomes reveal functional metabolic diversity.</title>
        <authorList>
            <person name="McIlroy S.J."/>
            <person name="Albertsen M."/>
            <person name="Andresen E.K."/>
            <person name="Saunders A.M."/>
            <person name="Kristiansen R."/>
            <person name="Stokholm-Bjerregaard M."/>
            <person name="Nielsen K.L."/>
            <person name="Nielsen P.H."/>
        </authorList>
    </citation>
    <scope>NUCLEOTIDE SEQUENCE [LARGE SCALE GENOMIC DNA]</scope>
    <source>
        <strain evidence="1 2">Run_B_J11</strain>
    </source>
</reference>
<accession>A0A7U7J3Z5</accession>
<evidence type="ECO:0000313" key="1">
    <source>
        <dbReference type="EMBL" id="CDH44861.1"/>
    </source>
</evidence>
<name>A0A7U7J3Z5_9GAMM</name>
<comment type="caution">
    <text evidence="1">The sequence shown here is derived from an EMBL/GenBank/DDBJ whole genome shotgun (WGS) entry which is preliminary data.</text>
</comment>
<dbReference type="AlphaFoldDB" id="A0A7U7J3Z5"/>
<dbReference type="EMBL" id="CBTK010000106">
    <property type="protein sequence ID" value="CDH44861.1"/>
    <property type="molecule type" value="Genomic_DNA"/>
</dbReference>
<proteinExistence type="predicted"/>
<sequence>MLSIRKEQMEVLSGYMREQFEWRMVKHLREKFPDRTKDLADDKIRVVVQSSMKKAEGYGIEYEDDIRRFLEYLVIYGTRLDVREETQWIGDILRRNDLTGTAKMNLIDSRELEALRGPKWVG</sequence>